<keyword evidence="2" id="KW-1185">Reference proteome</keyword>
<dbReference type="EMBL" id="CATNWA010020866">
    <property type="protein sequence ID" value="CAI9620185.1"/>
    <property type="molecule type" value="Genomic_DNA"/>
</dbReference>
<proteinExistence type="predicted"/>
<organism evidence="1 2">
    <name type="scientific">Staurois parvus</name>
    <dbReference type="NCBI Taxonomy" id="386267"/>
    <lineage>
        <taxon>Eukaryota</taxon>
        <taxon>Metazoa</taxon>
        <taxon>Chordata</taxon>
        <taxon>Craniata</taxon>
        <taxon>Vertebrata</taxon>
        <taxon>Euteleostomi</taxon>
        <taxon>Amphibia</taxon>
        <taxon>Batrachia</taxon>
        <taxon>Anura</taxon>
        <taxon>Neobatrachia</taxon>
        <taxon>Ranoidea</taxon>
        <taxon>Ranidae</taxon>
        <taxon>Staurois</taxon>
    </lineage>
</organism>
<evidence type="ECO:0000313" key="2">
    <source>
        <dbReference type="Proteomes" id="UP001162483"/>
    </source>
</evidence>
<accession>A0ABN9HEF2</accession>
<protein>
    <submittedName>
        <fullName evidence="1">Uncharacterized protein</fullName>
    </submittedName>
</protein>
<dbReference type="Proteomes" id="UP001162483">
    <property type="component" value="Unassembled WGS sequence"/>
</dbReference>
<comment type="caution">
    <text evidence="1">The sequence shown here is derived from an EMBL/GenBank/DDBJ whole genome shotgun (WGS) entry which is preliminary data.</text>
</comment>
<name>A0ABN9HEF2_9NEOB</name>
<gene>
    <name evidence="1" type="ORF">SPARVUS_LOCUS15948589</name>
</gene>
<reference evidence="1" key="1">
    <citation type="submission" date="2023-05" db="EMBL/GenBank/DDBJ databases">
        <authorList>
            <person name="Stuckert A."/>
        </authorList>
    </citation>
    <scope>NUCLEOTIDE SEQUENCE</scope>
</reference>
<evidence type="ECO:0000313" key="1">
    <source>
        <dbReference type="EMBL" id="CAI9620185.1"/>
    </source>
</evidence>
<sequence length="60" mass="6496">MITSVTLTEERRASNRLSTEGTCTQIIRALMISVVPAVPIVSAHQCLVSVPHQCHISVPI</sequence>